<dbReference type="Proteomes" id="UP000064189">
    <property type="component" value="Unassembled WGS sequence"/>
</dbReference>
<sequence>MYLIFEENEHFVLESASGLVYITVFLKGFSILGFNPVLLKFPQIMLEHVKDLKQALTEATGERIPVGRLKPIIELDMAEDKMSARVKLNCSEAHLKENHSAIVGNILESLQKEHITDGILMNVLQNELTINDRKVIAIGKEPVHGKDAVVTYFKRSERKPAVREDGKADYYDMSFLDEVKKGDWLGERIPPSSGEMGQLITGELALPRKGKDKHLVYDKKTVEPYEEDGKIVLRALIDGVVDFRDGKITVGPHLSIDGDVGIETGHIEFDGSVTVKGTVVDHFSVTATKDISILSELGISNVKEIKSKEGDVFIKGGIFGKGLSKVSAERNIFVKHANECHLTAGENIHIGSYSLGSFLKAKNIFTDEKKGKLIGGVIEAQAKVRAAVIGNRMQRKTVINVKGFNRNLIKDELNQILLLYKSKLEQLELIKEKLEVYEMFLGEWTEVQHFQYEQTRKRLESMLAQIFQIDEERKSIMDMLESKGEGEIMIGQMAFPDTRLQIKSLERKLNVMTKGTFYAENNHLHFD</sequence>
<organism evidence="2 3">
    <name type="scientific">Peribacillus simplex</name>
    <dbReference type="NCBI Taxonomy" id="1478"/>
    <lineage>
        <taxon>Bacteria</taxon>
        <taxon>Bacillati</taxon>
        <taxon>Bacillota</taxon>
        <taxon>Bacilli</taxon>
        <taxon>Bacillales</taxon>
        <taxon>Bacillaceae</taxon>
        <taxon>Peribacillus</taxon>
    </lineage>
</organism>
<proteinExistence type="predicted"/>
<comment type="caution">
    <text evidence="2">The sequence shown here is derived from an EMBL/GenBank/DDBJ whole genome shotgun (WGS) entry which is preliminary data.</text>
</comment>
<keyword evidence="3" id="KW-1185">Reference proteome</keyword>
<protein>
    <recommendedName>
        <fullName evidence="1">Flagellar Assembly Protein A N-terminal region domain-containing protein</fullName>
    </recommendedName>
</protein>
<dbReference type="AlphaFoldDB" id="A0A109MSQ4"/>
<dbReference type="InterPro" id="IPR046865">
    <property type="entry name" value="FapA_b_solenoid"/>
</dbReference>
<evidence type="ECO:0000313" key="3">
    <source>
        <dbReference type="Proteomes" id="UP000064189"/>
    </source>
</evidence>
<dbReference type="Pfam" id="PF20250">
    <property type="entry name" value="FapA_N"/>
    <property type="match status" value="1"/>
</dbReference>
<reference evidence="2 3" key="1">
    <citation type="submission" date="2015-11" db="EMBL/GenBank/DDBJ databases">
        <title>Genome Sequence of Bacillus simplex strain VanAntwerpen2.</title>
        <authorList>
            <person name="Couger M.B."/>
        </authorList>
    </citation>
    <scope>NUCLEOTIDE SEQUENCE [LARGE SCALE GENOMIC DNA]</scope>
    <source>
        <strain evidence="2 3">VanAntwerpen02</strain>
    </source>
</reference>
<dbReference type="InterPro" id="IPR046866">
    <property type="entry name" value="FapA_N"/>
</dbReference>
<name>A0A109MSQ4_9BACI</name>
<feature type="domain" description="Flagellar Assembly Protein A N-terminal region" evidence="1">
    <location>
        <begin position="73"/>
        <end position="245"/>
    </location>
</feature>
<dbReference type="InterPro" id="IPR005646">
    <property type="entry name" value="FapA"/>
</dbReference>
<evidence type="ECO:0000259" key="1">
    <source>
        <dbReference type="Pfam" id="PF20250"/>
    </source>
</evidence>
<accession>A0A109MSQ4</accession>
<gene>
    <name evidence="2" type="ORF">AS888_02730</name>
</gene>
<dbReference type="EMBL" id="LNNH01000055">
    <property type="protein sequence ID" value="KWW11459.1"/>
    <property type="molecule type" value="Genomic_DNA"/>
</dbReference>
<dbReference type="PANTHER" id="PTHR38032">
    <property type="entry name" value="POLYMERASE-RELATED"/>
    <property type="match status" value="1"/>
</dbReference>
<evidence type="ECO:0000313" key="2">
    <source>
        <dbReference type="EMBL" id="KWW11459.1"/>
    </source>
</evidence>
<dbReference type="Pfam" id="PF03961">
    <property type="entry name" value="FapA"/>
    <property type="match status" value="1"/>
</dbReference>
<dbReference type="PANTHER" id="PTHR38032:SF1">
    <property type="entry name" value="RNA-BINDING PROTEIN KHPB N-TERMINAL DOMAIN-CONTAINING PROTEIN"/>
    <property type="match status" value="1"/>
</dbReference>